<keyword evidence="2" id="KW-1185">Reference proteome</keyword>
<comment type="caution">
    <text evidence="1">The sequence shown here is derived from an EMBL/GenBank/DDBJ whole genome shotgun (WGS) entry which is preliminary data.</text>
</comment>
<gene>
    <name evidence="1" type="ORF">P4H66_00495</name>
</gene>
<accession>A0ABU6GG16</accession>
<organism evidence="1 2">
    <name type="scientific">Paenibacillus dokdonensis</name>
    <dbReference type="NCBI Taxonomy" id="2567944"/>
    <lineage>
        <taxon>Bacteria</taxon>
        <taxon>Bacillati</taxon>
        <taxon>Bacillota</taxon>
        <taxon>Bacilli</taxon>
        <taxon>Bacillales</taxon>
        <taxon>Paenibacillaceae</taxon>
        <taxon>Paenibacillus</taxon>
    </lineage>
</organism>
<sequence>MSTTNDLGGNISLSVTVLRETYKNLNLLMNEMDMIGEELGLMPLTSRFLRWKSDAYEEGWLLSNFIKIYQLDGDSAGNERVPDVKDGDVFVVEIDLEGQDDYPDITLSRFRYDFSKWERMPATSDHWLFRDPYWLDNHFDITCIDGIWRSTTKEKSAKKYWGLQQAIGTSIPLTSVTDAETIKTNLFVQLLNLSEA</sequence>
<name>A0ABU6GG16_9BACL</name>
<evidence type="ECO:0000313" key="2">
    <source>
        <dbReference type="Proteomes" id="UP001344632"/>
    </source>
</evidence>
<evidence type="ECO:0000313" key="1">
    <source>
        <dbReference type="EMBL" id="MEC0238349.1"/>
    </source>
</evidence>
<dbReference type="EMBL" id="JARLKZ010000001">
    <property type="protein sequence ID" value="MEC0238349.1"/>
    <property type="molecule type" value="Genomic_DNA"/>
</dbReference>
<proteinExistence type="predicted"/>
<protein>
    <submittedName>
        <fullName evidence="1">Uncharacterized protein</fullName>
    </submittedName>
</protein>
<dbReference type="Proteomes" id="UP001344632">
    <property type="component" value="Unassembled WGS sequence"/>
</dbReference>
<dbReference type="RefSeq" id="WP_326084818.1">
    <property type="nucleotide sequence ID" value="NZ_JARLKZ010000001.1"/>
</dbReference>
<reference evidence="1 2" key="1">
    <citation type="submission" date="2023-03" db="EMBL/GenBank/DDBJ databases">
        <title>Bacillus Genome Sequencing.</title>
        <authorList>
            <person name="Dunlap C."/>
        </authorList>
    </citation>
    <scope>NUCLEOTIDE SEQUENCE [LARGE SCALE GENOMIC DNA]</scope>
    <source>
        <strain evidence="1 2">BD-525</strain>
    </source>
</reference>